<dbReference type="EMBL" id="PVEP01000006">
    <property type="protein sequence ID" value="PQV56091.1"/>
    <property type="molecule type" value="Genomic_DNA"/>
</dbReference>
<evidence type="ECO:0000256" key="1">
    <source>
        <dbReference type="SAM" id="SignalP"/>
    </source>
</evidence>
<evidence type="ECO:0000313" key="2">
    <source>
        <dbReference type="EMBL" id="PQV56091.1"/>
    </source>
</evidence>
<sequence>MKSIYYITMLIGFSSLIALAACDTPSLRTNCWAKVPEVSRGYSGGMC</sequence>
<keyword evidence="1" id="KW-0732">Signal</keyword>
<protein>
    <recommendedName>
        <fullName evidence="4">Lipoprotein</fullName>
    </recommendedName>
</protein>
<proteinExistence type="predicted"/>
<name>A0A2S8S5J8_9RHOB</name>
<gene>
    <name evidence="2" type="ORF">LX70_02976</name>
</gene>
<keyword evidence="3" id="KW-1185">Reference proteome</keyword>
<feature type="signal peptide" evidence="1">
    <location>
        <begin position="1"/>
        <end position="20"/>
    </location>
</feature>
<accession>A0A2S8S5J8</accession>
<comment type="caution">
    <text evidence="2">The sequence shown here is derived from an EMBL/GenBank/DDBJ whole genome shotgun (WGS) entry which is preliminary data.</text>
</comment>
<evidence type="ECO:0008006" key="4">
    <source>
        <dbReference type="Google" id="ProtNLM"/>
    </source>
</evidence>
<reference evidence="2 3" key="1">
    <citation type="submission" date="2018-02" db="EMBL/GenBank/DDBJ databases">
        <title>Genomic Encyclopedia of Archaeal and Bacterial Type Strains, Phase II (KMG-II): from individual species to whole genera.</title>
        <authorList>
            <person name="Goeker M."/>
        </authorList>
    </citation>
    <scope>NUCLEOTIDE SEQUENCE [LARGE SCALE GENOMIC DNA]</scope>
    <source>
        <strain evidence="2 3">DSM 18921</strain>
    </source>
</reference>
<dbReference type="Proteomes" id="UP000238338">
    <property type="component" value="Unassembled WGS sequence"/>
</dbReference>
<dbReference type="AlphaFoldDB" id="A0A2S8S5J8"/>
<evidence type="ECO:0000313" key="3">
    <source>
        <dbReference type="Proteomes" id="UP000238338"/>
    </source>
</evidence>
<dbReference type="PROSITE" id="PS51257">
    <property type="entry name" value="PROKAR_LIPOPROTEIN"/>
    <property type="match status" value="1"/>
</dbReference>
<organism evidence="2 3">
    <name type="scientific">Albidovulum denitrificans</name>
    <dbReference type="NCBI Taxonomy" id="404881"/>
    <lineage>
        <taxon>Bacteria</taxon>
        <taxon>Pseudomonadati</taxon>
        <taxon>Pseudomonadota</taxon>
        <taxon>Alphaproteobacteria</taxon>
        <taxon>Rhodobacterales</taxon>
        <taxon>Paracoccaceae</taxon>
        <taxon>Albidovulum</taxon>
    </lineage>
</organism>
<feature type="chain" id="PRO_5015566006" description="Lipoprotein" evidence="1">
    <location>
        <begin position="21"/>
        <end position="47"/>
    </location>
</feature>